<accession>A0ABP9VW26</accession>
<protein>
    <submittedName>
        <fullName evidence="1">Uncharacterized protein</fullName>
    </submittedName>
</protein>
<dbReference type="Proteomes" id="UP001416858">
    <property type="component" value="Unassembled WGS sequence"/>
</dbReference>
<sequence>MSEIPSMTSFEIAFFDVLRAAGSAICLAGLSRSE</sequence>
<comment type="caution">
    <text evidence="1">The sequence shown here is derived from an EMBL/GenBank/DDBJ whole genome shotgun (WGS) entry which is preliminary data.</text>
</comment>
<evidence type="ECO:0000313" key="2">
    <source>
        <dbReference type="Proteomes" id="UP001416858"/>
    </source>
</evidence>
<proteinExistence type="predicted"/>
<organism evidence="1 2">
    <name type="scientific">Novipirellula caenicola</name>
    <dbReference type="NCBI Taxonomy" id="1536901"/>
    <lineage>
        <taxon>Bacteria</taxon>
        <taxon>Pseudomonadati</taxon>
        <taxon>Planctomycetota</taxon>
        <taxon>Planctomycetia</taxon>
        <taxon>Pirellulales</taxon>
        <taxon>Pirellulaceae</taxon>
        <taxon>Novipirellula</taxon>
    </lineage>
</organism>
<evidence type="ECO:0000313" key="1">
    <source>
        <dbReference type="EMBL" id="GAA5509344.1"/>
    </source>
</evidence>
<reference evidence="1 2" key="1">
    <citation type="submission" date="2024-02" db="EMBL/GenBank/DDBJ databases">
        <title>Rhodopirellula caenicola NBRC 110016.</title>
        <authorList>
            <person name="Ichikawa N."/>
            <person name="Katano-Makiyama Y."/>
            <person name="Hidaka K."/>
        </authorList>
    </citation>
    <scope>NUCLEOTIDE SEQUENCE [LARGE SCALE GENOMIC DNA]</scope>
    <source>
        <strain evidence="1 2">NBRC 110016</strain>
    </source>
</reference>
<name>A0ABP9VW26_9BACT</name>
<gene>
    <name evidence="1" type="ORF">Rcae01_04843</name>
</gene>
<keyword evidence="2" id="KW-1185">Reference proteome</keyword>
<dbReference type="EMBL" id="BAABRO010000013">
    <property type="protein sequence ID" value="GAA5509344.1"/>
    <property type="molecule type" value="Genomic_DNA"/>
</dbReference>